<feature type="domain" description="Peptidase M24" evidence="7">
    <location>
        <begin position="332"/>
        <end position="547"/>
    </location>
</feature>
<evidence type="ECO:0000259" key="8">
    <source>
        <dbReference type="Pfam" id="PF01321"/>
    </source>
</evidence>
<dbReference type="InterPro" id="IPR001131">
    <property type="entry name" value="Peptidase_M24B_aminopep-P_CS"/>
</dbReference>
<keyword evidence="5" id="KW-0464">Manganese</keyword>
<keyword evidence="3 6" id="KW-0479">Metal-binding</keyword>
<evidence type="ECO:0000256" key="3">
    <source>
        <dbReference type="ARBA" id="ARBA00022723"/>
    </source>
</evidence>
<evidence type="ECO:0000256" key="5">
    <source>
        <dbReference type="ARBA" id="ARBA00023211"/>
    </source>
</evidence>
<dbReference type="GO" id="GO:0070006">
    <property type="term" value="F:metalloaminopeptidase activity"/>
    <property type="evidence" value="ECO:0007669"/>
    <property type="project" value="InterPro"/>
</dbReference>
<dbReference type="GeneID" id="108736591"/>
<reference evidence="11" key="1">
    <citation type="submission" date="2025-08" db="UniProtKB">
        <authorList>
            <consortium name="RefSeq"/>
        </authorList>
    </citation>
    <scope>IDENTIFICATION</scope>
    <source>
        <tissue evidence="11">Entire body</tissue>
    </source>
</reference>
<dbReference type="PROSITE" id="PS00491">
    <property type="entry name" value="PROLINE_PEPTIDASE"/>
    <property type="match status" value="1"/>
</dbReference>
<keyword evidence="11" id="KW-0031">Aminopeptidase</keyword>
<dbReference type="AlphaFoldDB" id="A0A7F5RD82"/>
<keyword evidence="11" id="KW-0645">Protease</keyword>
<comment type="cofactor">
    <cofactor evidence="1">
        <name>Mn(2+)</name>
        <dbReference type="ChEBI" id="CHEBI:29035"/>
    </cofactor>
</comment>
<organism evidence="10 11">
    <name type="scientific">Agrilus planipennis</name>
    <name type="common">Emerald ash borer</name>
    <name type="synonym">Agrilus marcopoli</name>
    <dbReference type="NCBI Taxonomy" id="224129"/>
    <lineage>
        <taxon>Eukaryota</taxon>
        <taxon>Metazoa</taxon>
        <taxon>Ecdysozoa</taxon>
        <taxon>Arthropoda</taxon>
        <taxon>Hexapoda</taxon>
        <taxon>Insecta</taxon>
        <taxon>Pterygota</taxon>
        <taxon>Neoptera</taxon>
        <taxon>Endopterygota</taxon>
        <taxon>Coleoptera</taxon>
        <taxon>Polyphaga</taxon>
        <taxon>Elateriformia</taxon>
        <taxon>Buprestoidea</taxon>
        <taxon>Buprestidae</taxon>
        <taxon>Agrilinae</taxon>
        <taxon>Agrilus</taxon>
    </lineage>
</organism>
<evidence type="ECO:0000313" key="10">
    <source>
        <dbReference type="Proteomes" id="UP000192223"/>
    </source>
</evidence>
<gene>
    <name evidence="11" type="primary">LOC108736591</name>
</gene>
<dbReference type="CDD" id="cd01085">
    <property type="entry name" value="APP"/>
    <property type="match status" value="1"/>
</dbReference>
<dbReference type="InterPro" id="IPR029149">
    <property type="entry name" value="Creatin/AminoP/Spt16_N"/>
</dbReference>
<evidence type="ECO:0000256" key="2">
    <source>
        <dbReference type="ARBA" id="ARBA00008766"/>
    </source>
</evidence>
<protein>
    <submittedName>
        <fullName evidence="11">Xaa-Pro aminopeptidase ApepP isoform X1</fullName>
    </submittedName>
</protein>
<dbReference type="Pfam" id="PF16188">
    <property type="entry name" value="Peptidase_M24_C"/>
    <property type="match status" value="1"/>
</dbReference>
<evidence type="ECO:0000259" key="7">
    <source>
        <dbReference type="Pfam" id="PF00557"/>
    </source>
</evidence>
<dbReference type="KEGG" id="apln:108736591"/>
<dbReference type="InterPro" id="IPR050422">
    <property type="entry name" value="X-Pro_aminopeptidase_P"/>
</dbReference>
<dbReference type="Gene3D" id="3.40.350.10">
    <property type="entry name" value="Creatinase/prolidase N-terminal domain"/>
    <property type="match status" value="2"/>
</dbReference>
<evidence type="ECO:0000313" key="11">
    <source>
        <dbReference type="RefSeq" id="XP_025833926.1"/>
    </source>
</evidence>
<feature type="domain" description="Creatinase N-terminal" evidence="8">
    <location>
        <begin position="19"/>
        <end position="157"/>
    </location>
</feature>
<evidence type="ECO:0000256" key="4">
    <source>
        <dbReference type="ARBA" id="ARBA00022801"/>
    </source>
</evidence>
<keyword evidence="4" id="KW-0378">Hydrolase</keyword>
<feature type="domain" description="Peptidase M24 C-terminal" evidence="9">
    <location>
        <begin position="560"/>
        <end position="624"/>
    </location>
</feature>
<dbReference type="InterPro" id="IPR036005">
    <property type="entry name" value="Creatinase/aminopeptidase-like"/>
</dbReference>
<dbReference type="SUPFAM" id="SSF53092">
    <property type="entry name" value="Creatinase/prolidase N-terminal domain"/>
    <property type="match status" value="1"/>
</dbReference>
<evidence type="ECO:0000256" key="6">
    <source>
        <dbReference type="RuleBase" id="RU000590"/>
    </source>
</evidence>
<keyword evidence="10" id="KW-1185">Reference proteome</keyword>
<dbReference type="FunFam" id="3.40.350.10:FF:000001">
    <property type="entry name" value="Putative xaa-Pro aminopeptidase 1"/>
    <property type="match status" value="1"/>
</dbReference>
<dbReference type="FunCoup" id="A0A7F5RD82">
    <property type="interactions" value="1530"/>
</dbReference>
<name>A0A7F5RD82_AGRPL</name>
<dbReference type="InterPro" id="IPR000994">
    <property type="entry name" value="Pept_M24"/>
</dbReference>
<comment type="similarity">
    <text evidence="2 6">Belongs to the peptidase M24B family.</text>
</comment>
<dbReference type="Pfam" id="PF00557">
    <property type="entry name" value="Peptidase_M24"/>
    <property type="match status" value="1"/>
</dbReference>
<dbReference type="PANTHER" id="PTHR43763">
    <property type="entry name" value="XAA-PRO AMINOPEPTIDASE 1"/>
    <property type="match status" value="1"/>
</dbReference>
<evidence type="ECO:0000259" key="9">
    <source>
        <dbReference type="Pfam" id="PF16188"/>
    </source>
</evidence>
<dbReference type="Gene3D" id="3.90.230.10">
    <property type="entry name" value="Creatinase/methionine aminopeptidase superfamily"/>
    <property type="match status" value="1"/>
</dbReference>
<accession>A0A7F5RD82</accession>
<evidence type="ECO:0000256" key="1">
    <source>
        <dbReference type="ARBA" id="ARBA00001936"/>
    </source>
</evidence>
<dbReference type="GO" id="GO:0005737">
    <property type="term" value="C:cytoplasm"/>
    <property type="evidence" value="ECO:0007669"/>
    <property type="project" value="UniProtKB-ARBA"/>
</dbReference>
<dbReference type="InParanoid" id="A0A7F5RD82"/>
<dbReference type="PANTHER" id="PTHR43763:SF20">
    <property type="entry name" value="XAA-PRO AMINOPEPTIDASE APEPP"/>
    <property type="match status" value="1"/>
</dbReference>
<dbReference type="FunFam" id="3.90.230.10:FF:000007">
    <property type="entry name" value="Xaa-Pro aminopeptidase P"/>
    <property type="match status" value="1"/>
</dbReference>
<dbReference type="Pfam" id="PF01321">
    <property type="entry name" value="Creatinase_N"/>
    <property type="match status" value="1"/>
</dbReference>
<dbReference type="GO" id="GO:0046872">
    <property type="term" value="F:metal ion binding"/>
    <property type="evidence" value="ECO:0007669"/>
    <property type="project" value="UniProtKB-KW"/>
</dbReference>
<proteinExistence type="inferred from homology"/>
<dbReference type="SUPFAM" id="SSF55920">
    <property type="entry name" value="Creatinase/aminopeptidase"/>
    <property type="match status" value="1"/>
</dbReference>
<dbReference type="OrthoDB" id="9995434at2759"/>
<dbReference type="InterPro" id="IPR033740">
    <property type="entry name" value="Pept_M24B"/>
</dbReference>
<dbReference type="Pfam" id="PF16189">
    <property type="entry name" value="Creatinase_N_2"/>
    <property type="match status" value="1"/>
</dbReference>
<dbReference type="InterPro" id="IPR032416">
    <property type="entry name" value="Peptidase_M24_C"/>
</dbReference>
<dbReference type="Proteomes" id="UP000192223">
    <property type="component" value="Unplaced"/>
</dbReference>
<dbReference type="InterPro" id="IPR000587">
    <property type="entry name" value="Creatinase_N"/>
</dbReference>
<sequence>MTISCISKMSSLKSTTGLLKRLRTLMNDTKYVRDPISAYIVPTNDAHTSEYIADADKRREFISGFSGSAGTAIVTLQDARLWTDGRYYLQASQELDSNWKLMKDGLPDTPSQEVWLSKNLPQGAKIGVDPKFITYREWVSLQKHLESSGQELVSVENNLIDLIWDNKPKTPNNQIIPLDRKYTGKSVLEKLKEINKQMTEKGVGALVLTALDEVAWFLNLRGSDIEYNPVFFAYVVVLQEDFVLFINKQSYTNNIDNHLKHEAPGITFKVESYDQIGNYLETLAENLKESVWFYDESNSYLVRLLDKKKVFISDMSPVSHMKAVKNQNERKGMRNSHIKDAVALCSYFEWLEREIASGNNVTEISGAKKLEEFRSQQEDFAGPSFETISSVGPHGAIIHYAPNEKTDVLITDKELYLCDSGGQYLDGTTDVTRTLHFGTPTDHEKQMFTLVLKGQLQLGSIVFPKKVKGNRLDAFARQFLWKVGLDYNHGTGHGVGSYLNVHEGPMGIHKRDMRADPGLEEGMFLSNEPGYYENGKFGIRIEDVVEIVPATTPYNFENLQFYTFNTITLVPKQTKLIKTEMLTDEEILTLNNYHQKCRDVLGPILKTQKRFDVKKWLWKETEPISK</sequence>
<dbReference type="RefSeq" id="XP_025833926.1">
    <property type="nucleotide sequence ID" value="XM_025978141.1"/>
</dbReference>